<dbReference type="GO" id="GO:0044780">
    <property type="term" value="P:bacterial-type flagellum assembly"/>
    <property type="evidence" value="ECO:0007669"/>
    <property type="project" value="InterPro"/>
</dbReference>
<evidence type="ECO:0000313" key="11">
    <source>
        <dbReference type="EMBL" id="VFR23148.1"/>
    </source>
</evidence>
<evidence type="ECO:0000313" key="13">
    <source>
        <dbReference type="EMBL" id="VFR52380.1"/>
    </source>
</evidence>
<keyword evidence="6" id="KW-0175">Coiled coil</keyword>
<dbReference type="EMBL" id="CAADIA010000003">
    <property type="protein sequence ID" value="VFR23148.1"/>
    <property type="molecule type" value="Genomic_DNA"/>
</dbReference>
<dbReference type="PANTHER" id="PTHR30033">
    <property type="entry name" value="FLAGELLAR HOOK-ASSOCIATED PROTEIN 1"/>
    <property type="match status" value="1"/>
</dbReference>
<evidence type="ECO:0000313" key="12">
    <source>
        <dbReference type="EMBL" id="VFR35595.1"/>
    </source>
</evidence>
<evidence type="ECO:0000256" key="2">
    <source>
        <dbReference type="ARBA" id="ARBA00004613"/>
    </source>
</evidence>
<dbReference type="InterPro" id="IPR010930">
    <property type="entry name" value="Flg_bb/hook_C_dom"/>
</dbReference>
<evidence type="ECO:0000256" key="4">
    <source>
        <dbReference type="ARBA" id="ARBA00022525"/>
    </source>
</evidence>
<feature type="domain" description="Flagellar hook-associated protein FlgK helical" evidence="10">
    <location>
        <begin position="92"/>
        <end position="330"/>
    </location>
</feature>
<dbReference type="SUPFAM" id="SSF64518">
    <property type="entry name" value="Phase 1 flagellin"/>
    <property type="match status" value="1"/>
</dbReference>
<sequence length="554" mass="58371">MNLYNLGLSGLTASQARLNTTGHNIANADTEGYNRQRVMVSTAGGTATSAGFFGRGVLVDTVQRSYDGFLYRQLTSAQSHGSALLSFGGQIAQVNNLLADRTVGVAPALQKFFEGTQAVASAPADPAARQEMIGQANNLVTQINEANRFLQNQREGLNTQISTTVDQINSYVARIEDLNKQITTAKASSNGQPPNDLYDQRDQLVAELNILVKVNVSEQGDNFNLTIGNGQAVLSGGKQYPLQAVASADDPSRTVVAFTTPGTAGQTITVELQDGMLDGGQLGGLLKYRAESLDVIQNDLGRMAVGLASAYNAQHRQGLDASGIAGGDFFSLGIPTVKTNANNAGSQEVQVAFADANALTGKDYKVSYDGANYHITRLPDNTPMYSGDGSALSATPPQLIDGLQFTLGAGVPQPGDSWVVQPTRNAAADLGLAITDPAKIAAADAEGGSANGKNALALSELQTKKILGNGTLNINEAFAQIVNKVGVQTQQNATAAKAQSNLITQNYAAQQAYSGVNLDEEYVNLDRYQQQYRAASRLIDVGSQLFDTLLGLRS</sequence>
<evidence type="ECO:0000256" key="5">
    <source>
        <dbReference type="ARBA" id="ARBA00023143"/>
    </source>
</evidence>
<feature type="domain" description="Flagellar basal body rod protein N-terminal" evidence="7">
    <location>
        <begin position="7"/>
        <end position="33"/>
    </location>
</feature>
<dbReference type="EMBL" id="CAADIF010000004">
    <property type="protein sequence ID" value="VFR59860.1"/>
    <property type="molecule type" value="Genomic_DNA"/>
</dbReference>
<feature type="domain" description="Flagellar basal-body/hook protein C-terminal" evidence="8">
    <location>
        <begin position="513"/>
        <end position="552"/>
    </location>
</feature>
<feature type="coiled-coil region" evidence="6">
    <location>
        <begin position="140"/>
        <end position="188"/>
    </location>
</feature>
<evidence type="ECO:0000256" key="3">
    <source>
        <dbReference type="ARBA" id="ARBA00009677"/>
    </source>
</evidence>
<comment type="subcellular location">
    <subcellularLocation>
        <location evidence="1">Bacterial flagellum</location>
    </subcellularLocation>
    <subcellularLocation>
        <location evidence="2">Secreted</location>
    </subcellularLocation>
</comment>
<dbReference type="Pfam" id="PF06429">
    <property type="entry name" value="Flg_bbr_C"/>
    <property type="match status" value="1"/>
</dbReference>
<dbReference type="AlphaFoldDB" id="A0A484PB07"/>
<evidence type="ECO:0000259" key="8">
    <source>
        <dbReference type="Pfam" id="PF06429"/>
    </source>
</evidence>
<keyword evidence="11" id="KW-0966">Cell projection</keyword>
<dbReference type="Pfam" id="PF21158">
    <property type="entry name" value="flgK_1st_1"/>
    <property type="match status" value="1"/>
</dbReference>
<evidence type="ECO:0000313" key="16">
    <source>
        <dbReference type="EMBL" id="VFR92264.1"/>
    </source>
</evidence>
<dbReference type="InterPro" id="IPR053927">
    <property type="entry name" value="FlgK_helical"/>
</dbReference>
<accession>A0A484PB07</accession>
<evidence type="ECO:0000259" key="7">
    <source>
        <dbReference type="Pfam" id="PF00460"/>
    </source>
</evidence>
<keyword evidence="5" id="KW-0975">Bacterial flagellum</keyword>
<dbReference type="EMBL" id="CAADIM010000010">
    <property type="protein sequence ID" value="VFR67912.1"/>
    <property type="molecule type" value="Genomic_DNA"/>
</dbReference>
<evidence type="ECO:0000256" key="1">
    <source>
        <dbReference type="ARBA" id="ARBA00004365"/>
    </source>
</evidence>
<dbReference type="PRINTS" id="PR01005">
    <property type="entry name" value="FLGHOOKAP1"/>
</dbReference>
<evidence type="ECO:0000256" key="6">
    <source>
        <dbReference type="SAM" id="Coils"/>
    </source>
</evidence>
<reference evidence="11" key="1">
    <citation type="submission" date="2019-03" db="EMBL/GenBank/DDBJ databases">
        <authorList>
            <person name="Danneels B."/>
        </authorList>
    </citation>
    <scope>NUCLEOTIDE SEQUENCE</scope>
</reference>
<dbReference type="GO" id="GO:0005198">
    <property type="term" value="F:structural molecule activity"/>
    <property type="evidence" value="ECO:0007669"/>
    <property type="project" value="InterPro"/>
</dbReference>
<keyword evidence="4" id="KW-0964">Secreted</keyword>
<evidence type="ECO:0000313" key="15">
    <source>
        <dbReference type="EMBL" id="VFR67912.1"/>
    </source>
</evidence>
<evidence type="ECO:0000259" key="9">
    <source>
        <dbReference type="Pfam" id="PF21158"/>
    </source>
</evidence>
<dbReference type="EMBL" id="CAADIH010000042">
    <property type="protein sequence ID" value="VFR52380.1"/>
    <property type="molecule type" value="Genomic_DNA"/>
</dbReference>
<keyword evidence="11" id="KW-0969">Cilium</keyword>
<keyword evidence="11" id="KW-0282">Flagellum</keyword>
<comment type="similarity">
    <text evidence="3">Belongs to the flagella basal body rod proteins family.</text>
</comment>
<evidence type="ECO:0000259" key="10">
    <source>
        <dbReference type="Pfam" id="PF22638"/>
    </source>
</evidence>
<dbReference type="EMBL" id="CAADIN010000020">
    <property type="protein sequence ID" value="VFR92264.1"/>
    <property type="molecule type" value="Genomic_DNA"/>
</dbReference>
<dbReference type="Pfam" id="PF00460">
    <property type="entry name" value="Flg_bb_rod"/>
    <property type="match status" value="1"/>
</dbReference>
<evidence type="ECO:0000313" key="14">
    <source>
        <dbReference type="EMBL" id="VFR59860.1"/>
    </source>
</evidence>
<dbReference type="NCBIfam" id="TIGR02492">
    <property type="entry name" value="flgK_ends"/>
    <property type="match status" value="1"/>
</dbReference>
<dbReference type="EMBL" id="CAADIE010000003">
    <property type="protein sequence ID" value="VFR35595.1"/>
    <property type="molecule type" value="Genomic_DNA"/>
</dbReference>
<dbReference type="InterPro" id="IPR001444">
    <property type="entry name" value="Flag_bb_rod_N"/>
</dbReference>
<feature type="domain" description="Flagellar hook-associated protein 1 D2-like" evidence="9">
    <location>
        <begin position="339"/>
        <end position="422"/>
    </location>
</feature>
<proteinExistence type="inferred from homology"/>
<dbReference type="Pfam" id="PF22638">
    <property type="entry name" value="FlgK_D1"/>
    <property type="match status" value="1"/>
</dbReference>
<protein>
    <submittedName>
        <fullName evidence="11">Flagellar hook-associated protein FlgK</fullName>
    </submittedName>
</protein>
<dbReference type="GO" id="GO:0009424">
    <property type="term" value="C:bacterial-type flagellum hook"/>
    <property type="evidence" value="ECO:0007669"/>
    <property type="project" value="InterPro"/>
</dbReference>
<dbReference type="PANTHER" id="PTHR30033:SF1">
    <property type="entry name" value="FLAGELLAR HOOK-ASSOCIATED PROTEIN 1"/>
    <property type="match status" value="1"/>
</dbReference>
<gene>
    <name evidence="11" type="ORF">ANK1_1933</name>
    <name evidence="14" type="ORF">ANK2_1934</name>
    <name evidence="12" type="ORF">BER1_2153</name>
    <name evidence="13" type="ORF">BER2_2115</name>
    <name evidence="15" type="ORF">ISE1_1921</name>
    <name evidence="16" type="ORF">ISE2_1957</name>
</gene>
<name>A0A484PB07_9ZZZZ</name>
<organism evidence="11">
    <name type="scientific">plant metagenome</name>
    <dbReference type="NCBI Taxonomy" id="1297885"/>
    <lineage>
        <taxon>unclassified sequences</taxon>
        <taxon>metagenomes</taxon>
        <taxon>organismal metagenomes</taxon>
    </lineage>
</organism>
<dbReference type="InterPro" id="IPR002371">
    <property type="entry name" value="FlgK"/>
</dbReference>
<dbReference type="InterPro" id="IPR049119">
    <property type="entry name" value="FlgK_D2-like"/>
</dbReference>
<dbReference type="GO" id="GO:0005576">
    <property type="term" value="C:extracellular region"/>
    <property type="evidence" value="ECO:0007669"/>
    <property type="project" value="UniProtKB-SubCell"/>
</dbReference>